<comment type="pathway">
    <text evidence="10">Carbohydrate biosynthesis; D-glycero-D-manno-heptose 7-phosphate biosynthesis; D-glycero-alpha-D-manno-heptose 7-phosphate and D-glycero-beta-D-manno-heptose 7-phosphate from sedoheptulose 7-phosphate: step 1/1.</text>
</comment>
<feature type="binding site" evidence="10">
    <location>
        <position position="64"/>
    </location>
    <ligand>
        <name>substrate</name>
    </ligand>
</feature>
<evidence type="ECO:0000259" key="11">
    <source>
        <dbReference type="PROSITE" id="PS51464"/>
    </source>
</evidence>
<dbReference type="PANTHER" id="PTHR30390">
    <property type="entry name" value="SEDOHEPTULOSE 7-PHOSPHATE ISOMERASE / DNAA INITIATOR-ASSOCIATING FACTOR FOR REPLICATION INITIATION"/>
    <property type="match status" value="1"/>
</dbReference>
<evidence type="ECO:0000256" key="5">
    <source>
        <dbReference type="ARBA" id="ARBA00022490"/>
    </source>
</evidence>
<dbReference type="GO" id="GO:0008270">
    <property type="term" value="F:zinc ion binding"/>
    <property type="evidence" value="ECO:0007669"/>
    <property type="project" value="UniProtKB-UniRule"/>
</dbReference>
<dbReference type="HAMAP" id="MF_00067">
    <property type="entry name" value="GmhA"/>
    <property type="match status" value="1"/>
</dbReference>
<feature type="binding site" evidence="10">
    <location>
        <position position="182"/>
    </location>
    <ligand>
        <name>Zn(2+)</name>
        <dbReference type="ChEBI" id="CHEBI:29105"/>
    </ligand>
</feature>
<organism evidence="12 13">
    <name type="scientific">Laribacter hongkongensis</name>
    <dbReference type="NCBI Taxonomy" id="168471"/>
    <lineage>
        <taxon>Bacteria</taxon>
        <taxon>Pseudomonadati</taxon>
        <taxon>Pseudomonadota</taxon>
        <taxon>Betaproteobacteria</taxon>
        <taxon>Neisseriales</taxon>
        <taxon>Aquaspirillaceae</taxon>
        <taxon>Laribacter</taxon>
    </lineage>
</organism>
<feature type="binding site" evidence="10">
    <location>
        <begin position="93"/>
        <end position="94"/>
    </location>
    <ligand>
        <name>substrate</name>
    </ligand>
</feature>
<evidence type="ECO:0000256" key="2">
    <source>
        <dbReference type="ARBA" id="ARBA00003172"/>
    </source>
</evidence>
<keyword evidence="6 10" id="KW-0479">Metal-binding</keyword>
<evidence type="ECO:0000256" key="7">
    <source>
        <dbReference type="ARBA" id="ARBA00022833"/>
    </source>
</evidence>
<dbReference type="GO" id="GO:0008968">
    <property type="term" value="F:D-sedoheptulose 7-phosphate isomerase activity"/>
    <property type="evidence" value="ECO:0007669"/>
    <property type="project" value="UniProtKB-UniRule"/>
</dbReference>
<dbReference type="Pfam" id="PF13580">
    <property type="entry name" value="SIS_2"/>
    <property type="match status" value="1"/>
</dbReference>
<comment type="cofactor">
    <cofactor evidence="10">
        <name>Zn(2+)</name>
        <dbReference type="ChEBI" id="CHEBI:29105"/>
    </cofactor>
    <text evidence="10">Binds 1 zinc ion per subunit.</text>
</comment>
<dbReference type="GO" id="GO:0097367">
    <property type="term" value="F:carbohydrate derivative binding"/>
    <property type="evidence" value="ECO:0007669"/>
    <property type="project" value="InterPro"/>
</dbReference>
<dbReference type="UniPathway" id="UPA00041">
    <property type="reaction ID" value="UER00436"/>
</dbReference>
<dbReference type="GO" id="GO:0005737">
    <property type="term" value="C:cytoplasm"/>
    <property type="evidence" value="ECO:0007669"/>
    <property type="project" value="UniProtKB-SubCell"/>
</dbReference>
<keyword evidence="5 10" id="KW-0963">Cytoplasm</keyword>
<dbReference type="InterPro" id="IPR035461">
    <property type="entry name" value="GmhA/DiaA"/>
</dbReference>
<dbReference type="GO" id="GO:0005975">
    <property type="term" value="P:carbohydrate metabolic process"/>
    <property type="evidence" value="ECO:0007669"/>
    <property type="project" value="UniProtKB-UniRule"/>
</dbReference>
<evidence type="ECO:0000256" key="8">
    <source>
        <dbReference type="ARBA" id="ARBA00023235"/>
    </source>
</evidence>
<evidence type="ECO:0000313" key="13">
    <source>
        <dbReference type="Proteomes" id="UP000197424"/>
    </source>
</evidence>
<feature type="binding site" evidence="10">
    <location>
        <position position="60"/>
    </location>
    <ligand>
        <name>Zn(2+)</name>
        <dbReference type="ChEBI" id="CHEBI:29105"/>
    </ligand>
</feature>
<dbReference type="InterPro" id="IPR001347">
    <property type="entry name" value="SIS_dom"/>
</dbReference>
<dbReference type="InterPro" id="IPR004515">
    <property type="entry name" value="Phosphoheptose_Isoase"/>
</dbReference>
<dbReference type="OMA" id="EMHILMI"/>
<comment type="subcellular location">
    <subcellularLocation>
        <location evidence="3 10">Cytoplasm</location>
    </subcellularLocation>
</comment>
<comment type="miscellaneous">
    <text evidence="10">The reaction produces a racemic mixture of D-glycero-alpha-D-manno-heptose 7-phosphate and D-glycero-beta-D-manno-heptose 7-phosphate.</text>
</comment>
<feature type="binding site" evidence="10">
    <location>
        <position position="124"/>
    </location>
    <ligand>
        <name>substrate</name>
    </ligand>
</feature>
<feature type="domain" description="SIS" evidence="11">
    <location>
        <begin position="36"/>
        <end position="196"/>
    </location>
</feature>
<dbReference type="PROSITE" id="PS51464">
    <property type="entry name" value="SIS"/>
    <property type="match status" value="1"/>
</dbReference>
<feature type="binding site" evidence="10">
    <location>
        <position position="174"/>
    </location>
    <ligand>
        <name>substrate</name>
    </ligand>
</feature>
<evidence type="ECO:0000256" key="10">
    <source>
        <dbReference type="HAMAP-Rule" id="MF_00067"/>
    </source>
</evidence>
<evidence type="ECO:0000313" key="12">
    <source>
        <dbReference type="EMBL" id="ASJ26036.1"/>
    </source>
</evidence>
<keyword evidence="7 10" id="KW-0862">Zinc</keyword>
<comment type="subunit">
    <text evidence="10">Homotetramer.</text>
</comment>
<reference evidence="13" key="1">
    <citation type="submission" date="2017-06" db="EMBL/GenBank/DDBJ databases">
        <title>Whole genome sequence of Laribacter hongkongensis LHGZ1.</title>
        <authorList>
            <person name="Chen D."/>
            <person name="Wu H."/>
            <person name="Chen J."/>
        </authorList>
    </citation>
    <scope>NUCLEOTIDE SEQUENCE [LARGE SCALE GENOMIC DNA]</scope>
    <source>
        <strain evidence="13">LHGZ1</strain>
    </source>
</reference>
<protein>
    <recommendedName>
        <fullName evidence="10">Phosphoheptose isomerase</fullName>
        <ecNumber evidence="10">5.3.1.28</ecNumber>
    </recommendedName>
    <alternativeName>
        <fullName evidence="10">Sedoheptulose 7-phosphate isomerase</fullName>
    </alternativeName>
</protein>
<dbReference type="SMR" id="A0A248LNV1"/>
<name>A0A248LNV1_9NEIS</name>
<feature type="binding site" evidence="10">
    <location>
        <begin position="119"/>
        <end position="121"/>
    </location>
    <ligand>
        <name>substrate</name>
    </ligand>
</feature>
<evidence type="ECO:0000256" key="6">
    <source>
        <dbReference type="ARBA" id="ARBA00022723"/>
    </source>
</evidence>
<dbReference type="GO" id="GO:2001061">
    <property type="term" value="P:D-glycero-D-manno-heptose 7-phosphate biosynthetic process"/>
    <property type="evidence" value="ECO:0007669"/>
    <property type="project" value="UniProtKB-UniPathway"/>
</dbReference>
<dbReference type="NCBIfam" id="NF010546">
    <property type="entry name" value="PRK13936.1"/>
    <property type="match status" value="1"/>
</dbReference>
<dbReference type="Gene3D" id="3.40.50.10490">
    <property type="entry name" value="Glucose-6-phosphate isomerase like protein, domain 1"/>
    <property type="match status" value="1"/>
</dbReference>
<feature type="binding site" evidence="10">
    <location>
        <position position="174"/>
    </location>
    <ligand>
        <name>Zn(2+)</name>
        <dbReference type="ChEBI" id="CHEBI:29105"/>
    </ligand>
</feature>
<dbReference type="PANTHER" id="PTHR30390:SF6">
    <property type="entry name" value="DNAA INITIATOR-ASSOCIATING PROTEIN DIAA"/>
    <property type="match status" value="1"/>
</dbReference>
<dbReference type="GeneID" id="75108238"/>
<gene>
    <name evidence="10" type="primary">gmhA</name>
    <name evidence="12" type="ORF">LHGZ1_3205</name>
</gene>
<dbReference type="SUPFAM" id="SSF53697">
    <property type="entry name" value="SIS domain"/>
    <property type="match status" value="1"/>
</dbReference>
<evidence type="ECO:0000256" key="1">
    <source>
        <dbReference type="ARBA" id="ARBA00000348"/>
    </source>
</evidence>
<evidence type="ECO:0000256" key="9">
    <source>
        <dbReference type="ARBA" id="ARBA00023277"/>
    </source>
</evidence>
<keyword evidence="9 10" id="KW-0119">Carbohydrate metabolism</keyword>
<feature type="binding site" evidence="10">
    <location>
        <position position="64"/>
    </location>
    <ligand>
        <name>Zn(2+)</name>
        <dbReference type="ChEBI" id="CHEBI:29105"/>
    </ligand>
</feature>
<dbReference type="OrthoDB" id="9810929at2"/>
<proteinExistence type="inferred from homology"/>
<dbReference type="InterPro" id="IPR046348">
    <property type="entry name" value="SIS_dom_sf"/>
</dbReference>
<comment type="function">
    <text evidence="2 10">Catalyzes the isomerization of sedoheptulose 7-phosphate in D-glycero-D-manno-heptose 7-phosphate.</text>
</comment>
<dbReference type="EC" id="5.3.1.28" evidence="10"/>
<dbReference type="RefSeq" id="WP_012698463.1">
    <property type="nucleotide sequence ID" value="NZ_CP022115.1"/>
</dbReference>
<sequence length="196" mass="20776">MELIERVNGHFLESMAAKQLAMEVLPGTIAQAAESMVACLMNEGKILACGNGGSAADAQHFAAEMVGRFEKERPGLAALSLATDTSALTAIGNDYDFERVFSKQVRALGQDGDLLLALSTSGNSLNVIEAIHAAHERQMGVIALTGRDGGQIADLMTADDILINVPVERTARIQEVHITIIHALCDAVDYMLLGGD</sequence>
<accession>A0A248LNV1</accession>
<feature type="binding site" evidence="10">
    <location>
        <begin position="51"/>
        <end position="53"/>
    </location>
    <ligand>
        <name>substrate</name>
    </ligand>
</feature>
<evidence type="ECO:0000256" key="3">
    <source>
        <dbReference type="ARBA" id="ARBA00004496"/>
    </source>
</evidence>
<keyword evidence="8 10" id="KW-0413">Isomerase</keyword>
<comment type="similarity">
    <text evidence="4 10">Belongs to the SIS family. GmhA subfamily.</text>
</comment>
<dbReference type="AlphaFoldDB" id="A0A248LNV1"/>
<dbReference type="InterPro" id="IPR050099">
    <property type="entry name" value="SIS_GmhA/DiaA_subfam"/>
</dbReference>
<dbReference type="Proteomes" id="UP000197424">
    <property type="component" value="Chromosome"/>
</dbReference>
<comment type="catalytic activity">
    <reaction evidence="1 10">
        <text>2 D-sedoheptulose 7-phosphate = D-glycero-alpha-D-manno-heptose 7-phosphate + D-glycero-beta-D-manno-heptose 7-phosphate</text>
        <dbReference type="Rhea" id="RHEA:27489"/>
        <dbReference type="ChEBI" id="CHEBI:57483"/>
        <dbReference type="ChEBI" id="CHEBI:60203"/>
        <dbReference type="ChEBI" id="CHEBI:60204"/>
        <dbReference type="EC" id="5.3.1.28"/>
    </reaction>
</comment>
<evidence type="ECO:0000256" key="4">
    <source>
        <dbReference type="ARBA" id="ARBA00009894"/>
    </source>
</evidence>
<dbReference type="CDD" id="cd05006">
    <property type="entry name" value="SIS_GmhA"/>
    <property type="match status" value="1"/>
</dbReference>
<dbReference type="EMBL" id="CP022115">
    <property type="protein sequence ID" value="ASJ26036.1"/>
    <property type="molecule type" value="Genomic_DNA"/>
</dbReference>